<evidence type="ECO:0000313" key="3">
    <source>
        <dbReference type="Proteomes" id="UP000244855"/>
    </source>
</evidence>
<dbReference type="STRING" id="97972.A0A2V1D5Z8"/>
<name>A0A2V1D5Z8_9PLEO</name>
<dbReference type="SUPFAM" id="SSF54695">
    <property type="entry name" value="POZ domain"/>
    <property type="match status" value="1"/>
</dbReference>
<dbReference type="PANTHER" id="PTHR47843:SF5">
    <property type="entry name" value="BTB_POZ DOMAIN PROTEIN"/>
    <property type="match status" value="1"/>
</dbReference>
<dbReference type="PANTHER" id="PTHR47843">
    <property type="entry name" value="BTB DOMAIN-CONTAINING PROTEIN-RELATED"/>
    <property type="match status" value="1"/>
</dbReference>
<dbReference type="PROSITE" id="PS50097">
    <property type="entry name" value="BTB"/>
    <property type="match status" value="1"/>
</dbReference>
<evidence type="ECO:0000313" key="2">
    <source>
        <dbReference type="EMBL" id="PVH93438.1"/>
    </source>
</evidence>
<protein>
    <recommendedName>
        <fullName evidence="1">BTB domain-containing protein</fullName>
    </recommendedName>
</protein>
<sequence>MAAANYVRDLSEYLKAGNLSDLTLIFGEKKWSIHKALVCSHSKWFQKAVTIGMQETETGVITLNDDPEFLEAIECMVSYFYNAGYDIPDTITPKSLLHAQVAIIAEKYDCASLYELSKSSFADTVKAVDSKEWIAIAVVIYKYMTTDLAAHAEFRKLVIAAVADRPAVLKTMLGEEDTLETFRSNADLATDLLLAKPSWDIKDFAIAPLPGLFR</sequence>
<accession>A0A2V1D5Z8</accession>
<dbReference type="Gene3D" id="3.30.710.10">
    <property type="entry name" value="Potassium Channel Kv1.1, Chain A"/>
    <property type="match status" value="1"/>
</dbReference>
<dbReference type="Proteomes" id="UP000244855">
    <property type="component" value="Unassembled WGS sequence"/>
</dbReference>
<dbReference type="CDD" id="cd18186">
    <property type="entry name" value="BTB_POZ_ZBTB_KLHL-like"/>
    <property type="match status" value="1"/>
</dbReference>
<dbReference type="AlphaFoldDB" id="A0A2V1D5Z8"/>
<reference evidence="2 3" key="1">
    <citation type="journal article" date="2018" name="Sci. Rep.">
        <title>Comparative genomics provides insights into the lifestyle and reveals functional heterogeneity of dark septate endophytic fungi.</title>
        <authorList>
            <person name="Knapp D.G."/>
            <person name="Nemeth J.B."/>
            <person name="Barry K."/>
            <person name="Hainaut M."/>
            <person name="Henrissat B."/>
            <person name="Johnson J."/>
            <person name="Kuo A."/>
            <person name="Lim J.H.P."/>
            <person name="Lipzen A."/>
            <person name="Nolan M."/>
            <person name="Ohm R.A."/>
            <person name="Tamas L."/>
            <person name="Grigoriev I.V."/>
            <person name="Spatafora J.W."/>
            <person name="Nagy L.G."/>
            <person name="Kovacs G.M."/>
        </authorList>
    </citation>
    <scope>NUCLEOTIDE SEQUENCE [LARGE SCALE GENOMIC DNA]</scope>
    <source>
        <strain evidence="2 3">DSE2036</strain>
    </source>
</reference>
<evidence type="ECO:0000259" key="1">
    <source>
        <dbReference type="PROSITE" id="PS50097"/>
    </source>
</evidence>
<dbReference type="EMBL" id="KZ805590">
    <property type="protein sequence ID" value="PVH93438.1"/>
    <property type="molecule type" value="Genomic_DNA"/>
</dbReference>
<dbReference type="OrthoDB" id="6359816at2759"/>
<dbReference type="InterPro" id="IPR011333">
    <property type="entry name" value="SKP1/BTB/POZ_sf"/>
</dbReference>
<dbReference type="Pfam" id="PF00651">
    <property type="entry name" value="BTB"/>
    <property type="match status" value="1"/>
</dbReference>
<gene>
    <name evidence="2" type="ORF">DM02DRAFT_661971</name>
</gene>
<keyword evidence="3" id="KW-1185">Reference proteome</keyword>
<organism evidence="2 3">
    <name type="scientific">Periconia macrospinosa</name>
    <dbReference type="NCBI Taxonomy" id="97972"/>
    <lineage>
        <taxon>Eukaryota</taxon>
        <taxon>Fungi</taxon>
        <taxon>Dikarya</taxon>
        <taxon>Ascomycota</taxon>
        <taxon>Pezizomycotina</taxon>
        <taxon>Dothideomycetes</taxon>
        <taxon>Pleosporomycetidae</taxon>
        <taxon>Pleosporales</taxon>
        <taxon>Massarineae</taxon>
        <taxon>Periconiaceae</taxon>
        <taxon>Periconia</taxon>
    </lineage>
</organism>
<feature type="domain" description="BTB" evidence="1">
    <location>
        <begin position="20"/>
        <end position="89"/>
    </location>
</feature>
<proteinExistence type="predicted"/>
<dbReference type="InterPro" id="IPR000210">
    <property type="entry name" value="BTB/POZ_dom"/>
</dbReference>